<comment type="caution">
    <text evidence="1">The sequence shown here is derived from an EMBL/GenBank/DDBJ whole genome shotgun (WGS) entry which is preliminary data.</text>
</comment>
<dbReference type="Proteomes" id="UP000229433">
    <property type="component" value="Unassembled WGS sequence"/>
</dbReference>
<dbReference type="AlphaFoldDB" id="A0A2G1VNI7"/>
<dbReference type="InterPro" id="IPR038312">
    <property type="entry name" value="DUF5063_sf"/>
</dbReference>
<protein>
    <recommendedName>
        <fullName evidence="3">DUF5063 domain-containing protein</fullName>
    </recommendedName>
</protein>
<keyword evidence="2" id="KW-1185">Reference proteome</keyword>
<reference evidence="1 2" key="1">
    <citation type="submission" date="2017-08" db="EMBL/GenBank/DDBJ databases">
        <title>The whole genome shortgun sequences of strain Leeuwenhoekiella nanhaiensis G18 from the South China Sea.</title>
        <authorList>
            <person name="Liu Q."/>
        </authorList>
    </citation>
    <scope>NUCLEOTIDE SEQUENCE [LARGE SCALE GENOMIC DNA]</scope>
    <source>
        <strain evidence="1 2">G18</strain>
    </source>
</reference>
<dbReference type="Gene3D" id="1.20.120.1550">
    <property type="entry name" value="Protein of unknown function DUF5063"/>
    <property type="match status" value="1"/>
</dbReference>
<evidence type="ECO:0000313" key="2">
    <source>
        <dbReference type="Proteomes" id="UP000229433"/>
    </source>
</evidence>
<gene>
    <name evidence="1" type="ORF">CJ305_15435</name>
</gene>
<name>A0A2G1VNI7_9FLAO</name>
<dbReference type="RefSeq" id="WP_099647200.1">
    <property type="nucleotide sequence ID" value="NZ_KZ319297.1"/>
</dbReference>
<evidence type="ECO:0000313" key="1">
    <source>
        <dbReference type="EMBL" id="PHQ28337.1"/>
    </source>
</evidence>
<proteinExistence type="predicted"/>
<organism evidence="1 2">
    <name type="scientific">Leeuwenhoekiella nanhaiensis</name>
    <dbReference type="NCBI Taxonomy" id="1655491"/>
    <lineage>
        <taxon>Bacteria</taxon>
        <taxon>Pseudomonadati</taxon>
        <taxon>Bacteroidota</taxon>
        <taxon>Flavobacteriia</taxon>
        <taxon>Flavobacteriales</taxon>
        <taxon>Flavobacteriaceae</taxon>
        <taxon>Leeuwenhoekiella</taxon>
    </lineage>
</organism>
<evidence type="ECO:0008006" key="3">
    <source>
        <dbReference type="Google" id="ProtNLM"/>
    </source>
</evidence>
<sequence length="153" mass="17809">MEAFLNLIQRITQYGTETIANPDKPLTLKKALVDLYALYVNLEPSFDERLYEEIERLDYGLVYAHVKVNFPEFHDYAQLAQFLDPDQKPEILTGDAIDDLSDLIIDLSEVAWRLQNTSLDDALWYFNTLMRIHSEEHLLNLLGYLKALEDSKN</sequence>
<dbReference type="OrthoDB" id="982068at2"/>
<dbReference type="EMBL" id="NQXA01000015">
    <property type="protein sequence ID" value="PHQ28337.1"/>
    <property type="molecule type" value="Genomic_DNA"/>
</dbReference>
<accession>A0A2G1VNI7</accession>